<reference evidence="1 2" key="1">
    <citation type="submission" date="2019-06" db="EMBL/GenBank/DDBJ databases">
        <authorList>
            <person name="Lopez J."/>
            <person name="Ball K.N."/>
            <person name="Bhuiyan S."/>
            <person name="Nayek S."/>
            <person name="Sivoravong A."/>
            <person name="Hughes L.E."/>
            <person name="Garlena R.A."/>
            <person name="Russell D.A."/>
            <person name="Pope W.H."/>
            <person name="Jacobs-Sera D."/>
            <person name="Hatfull G.F."/>
        </authorList>
    </citation>
    <scope>NUCLEOTIDE SEQUENCE [LARGE SCALE GENOMIC DNA]</scope>
</reference>
<dbReference type="KEGG" id="vg:64470525"/>
<name>A0A516KRC8_9CAUD</name>
<dbReference type="Proteomes" id="UP000317273">
    <property type="component" value="Segment"/>
</dbReference>
<gene>
    <name evidence="1" type="primary">44</name>
    <name evidence="1" type="ORF">SEA_CELIA_44</name>
</gene>
<dbReference type="RefSeq" id="YP_010054608.1">
    <property type="nucleotide sequence ID" value="NC_054655.1"/>
</dbReference>
<dbReference type="EMBL" id="MN062705">
    <property type="protein sequence ID" value="QDP44247.1"/>
    <property type="molecule type" value="Genomic_DNA"/>
</dbReference>
<organism evidence="1 2">
    <name type="scientific">Streptomyces phage Celia</name>
    <dbReference type="NCBI Taxonomy" id="2590946"/>
    <lineage>
        <taxon>Viruses</taxon>
        <taxon>Duplodnaviria</taxon>
        <taxon>Heunggongvirae</taxon>
        <taxon>Uroviricota</taxon>
        <taxon>Caudoviricetes</taxon>
        <taxon>Arquatrovirinae</taxon>
        <taxon>Celiavirus</taxon>
        <taxon>Celiavirus celia</taxon>
    </lineage>
</organism>
<sequence length="68" mass="7368">MTTLPGSPGPSLEAIWGALSEAERDALRPHLLGDTSADWLSAVLKKYGREVSASTIRTYRRALRQSGV</sequence>
<keyword evidence="2" id="KW-1185">Reference proteome</keyword>
<accession>A0A516KRC8</accession>
<evidence type="ECO:0008006" key="3">
    <source>
        <dbReference type="Google" id="ProtNLM"/>
    </source>
</evidence>
<evidence type="ECO:0000313" key="1">
    <source>
        <dbReference type="EMBL" id="QDP44247.1"/>
    </source>
</evidence>
<evidence type="ECO:0000313" key="2">
    <source>
        <dbReference type="Proteomes" id="UP000317273"/>
    </source>
</evidence>
<proteinExistence type="predicted"/>
<protein>
    <recommendedName>
        <fullName evidence="3">Helix-turn-helix DNA binding domain protein</fullName>
    </recommendedName>
</protein>
<dbReference type="GeneID" id="64470525"/>